<protein>
    <submittedName>
        <fullName evidence="1">Uncharacterized protein</fullName>
    </submittedName>
</protein>
<keyword evidence="2" id="KW-1185">Reference proteome</keyword>
<evidence type="ECO:0000313" key="1">
    <source>
        <dbReference type="EMBL" id="KAJ9574356.1"/>
    </source>
</evidence>
<sequence length="97" mass="11498">WRIPVIVVRYQINPDRYCYDPSSVSQERTYTPKAVCPAYDSRQDDNATYCVNYDPQTSHYDRRNEDIADYYDTTVKSTYDRKGKVTRNIPKTKTKEV</sequence>
<dbReference type="EMBL" id="JASPKZ010010428">
    <property type="protein sequence ID" value="KAJ9574356.1"/>
    <property type="molecule type" value="Genomic_DNA"/>
</dbReference>
<name>A0AAD7Z5P5_DIPPU</name>
<dbReference type="AlphaFoldDB" id="A0AAD7Z5P5"/>
<dbReference type="Proteomes" id="UP001233999">
    <property type="component" value="Unassembled WGS sequence"/>
</dbReference>
<reference evidence="1" key="2">
    <citation type="submission" date="2023-05" db="EMBL/GenBank/DDBJ databases">
        <authorList>
            <person name="Fouks B."/>
        </authorList>
    </citation>
    <scope>NUCLEOTIDE SEQUENCE</scope>
    <source>
        <strain evidence="1">Stay&amp;Tobe</strain>
        <tissue evidence="1">Testes</tissue>
    </source>
</reference>
<comment type="caution">
    <text evidence="1">The sequence shown here is derived from an EMBL/GenBank/DDBJ whole genome shotgun (WGS) entry which is preliminary data.</text>
</comment>
<evidence type="ECO:0000313" key="2">
    <source>
        <dbReference type="Proteomes" id="UP001233999"/>
    </source>
</evidence>
<reference evidence="1" key="1">
    <citation type="journal article" date="2023" name="IScience">
        <title>Live-bearing cockroach genome reveals convergent evolutionary mechanisms linked to viviparity in insects and beyond.</title>
        <authorList>
            <person name="Fouks B."/>
            <person name="Harrison M.C."/>
            <person name="Mikhailova A.A."/>
            <person name="Marchal E."/>
            <person name="English S."/>
            <person name="Carruthers M."/>
            <person name="Jennings E.C."/>
            <person name="Chiamaka E.L."/>
            <person name="Frigard R.A."/>
            <person name="Pippel M."/>
            <person name="Attardo G.M."/>
            <person name="Benoit J.B."/>
            <person name="Bornberg-Bauer E."/>
            <person name="Tobe S.S."/>
        </authorList>
    </citation>
    <scope>NUCLEOTIDE SEQUENCE</scope>
    <source>
        <strain evidence="1">Stay&amp;Tobe</strain>
    </source>
</reference>
<accession>A0AAD7Z5P5</accession>
<gene>
    <name evidence="1" type="ORF">L9F63_025998</name>
</gene>
<feature type="non-terminal residue" evidence="1">
    <location>
        <position position="1"/>
    </location>
</feature>
<proteinExistence type="predicted"/>
<organism evidence="1 2">
    <name type="scientific">Diploptera punctata</name>
    <name type="common">Pacific beetle cockroach</name>
    <dbReference type="NCBI Taxonomy" id="6984"/>
    <lineage>
        <taxon>Eukaryota</taxon>
        <taxon>Metazoa</taxon>
        <taxon>Ecdysozoa</taxon>
        <taxon>Arthropoda</taxon>
        <taxon>Hexapoda</taxon>
        <taxon>Insecta</taxon>
        <taxon>Pterygota</taxon>
        <taxon>Neoptera</taxon>
        <taxon>Polyneoptera</taxon>
        <taxon>Dictyoptera</taxon>
        <taxon>Blattodea</taxon>
        <taxon>Blaberoidea</taxon>
        <taxon>Blaberidae</taxon>
        <taxon>Diplopterinae</taxon>
        <taxon>Diploptera</taxon>
    </lineage>
</organism>
<feature type="non-terminal residue" evidence="1">
    <location>
        <position position="97"/>
    </location>
</feature>